<evidence type="ECO:0000256" key="4">
    <source>
        <dbReference type="ARBA" id="ARBA00023027"/>
    </source>
</evidence>
<sequence length="366" mass="38348">MLKVFCAPARYVQGRDAMRSLAAQLRRLGVSGRAFILASPTARKIAEEIWRETFAREGLDYTLFDFGGECSFAEIARGTEAARGASVVVGAGGGKTLDAARAIAAERDLPVACCPTTASSDAPFSALSVVYSEDGVFEKCLFYKRNPDLVLVDSSIIARAPVRQLIAGMGDALATFFEADASMRAHRINVVGGQSTMAAAAIARLCYDTLLKDGTAAVAAAHAGAITPALERIIEANTLLSGLGFESGGLAVAHSVHNGLTAAPQTHDRLHGEKVAFGTLVQLVLEGRETSVLDEVMGFCRDVGLPMTLAELGLRSLSRETARAIAARAVAPGESAHNEPFAVTADTLMDAIYAADAMGAAFAARR</sequence>
<keyword evidence="3" id="KW-0560">Oxidoreductase</keyword>
<evidence type="ECO:0000256" key="9">
    <source>
        <dbReference type="PIRSR" id="PIRSR000112-1"/>
    </source>
</evidence>
<dbReference type="EC" id="1.1.1.6" evidence="6"/>
<dbReference type="Pfam" id="PF00465">
    <property type="entry name" value="Fe-ADH"/>
    <property type="match status" value="1"/>
</dbReference>
<dbReference type="Proteomes" id="UP001144323">
    <property type="component" value="Unassembled WGS sequence"/>
</dbReference>
<comment type="pathway">
    <text evidence="5">Polyol metabolism; glycerol fermentation; glycerone phosphate from glycerol (oxidative route): step 1/2.</text>
</comment>
<evidence type="ECO:0000256" key="6">
    <source>
        <dbReference type="ARBA" id="ARBA00039147"/>
    </source>
</evidence>
<dbReference type="RefSeq" id="WP_281803790.1">
    <property type="nucleotide sequence ID" value="NZ_BSEC01000001.1"/>
</dbReference>
<dbReference type="Gene3D" id="1.20.1090.10">
    <property type="entry name" value="Dehydroquinate synthase-like - alpha domain"/>
    <property type="match status" value="1"/>
</dbReference>
<feature type="binding site" evidence="11">
    <location>
        <position position="131"/>
    </location>
    <ligand>
        <name>NAD(+)</name>
        <dbReference type="ChEBI" id="CHEBI:57540"/>
    </ligand>
</feature>
<feature type="binding site" evidence="9">
    <location>
        <position position="271"/>
    </location>
    <ligand>
        <name>glycerol</name>
        <dbReference type="ChEBI" id="CHEBI:17754"/>
    </ligand>
</feature>
<evidence type="ECO:0000256" key="8">
    <source>
        <dbReference type="ARBA" id="ARBA00049006"/>
    </source>
</evidence>
<keyword evidence="4 11" id="KW-0520">NAD</keyword>
<dbReference type="EMBL" id="BSEC01000001">
    <property type="protein sequence ID" value="GLI93778.1"/>
    <property type="molecule type" value="Genomic_DNA"/>
</dbReference>
<evidence type="ECO:0000313" key="14">
    <source>
        <dbReference type="Proteomes" id="UP001144323"/>
    </source>
</evidence>
<feature type="binding site" evidence="9">
    <location>
        <position position="254"/>
    </location>
    <ligand>
        <name>glycerol</name>
        <dbReference type="ChEBI" id="CHEBI:17754"/>
    </ligand>
</feature>
<proteinExistence type="inferred from homology"/>
<dbReference type="GO" id="GO:0046872">
    <property type="term" value="F:metal ion binding"/>
    <property type="evidence" value="ECO:0007669"/>
    <property type="project" value="UniProtKB-KW"/>
</dbReference>
<comment type="caution">
    <text evidence="13">The sequence shown here is derived from an EMBL/GenBank/DDBJ whole genome shotgun (WGS) entry which is preliminary data.</text>
</comment>
<evidence type="ECO:0000256" key="3">
    <source>
        <dbReference type="ARBA" id="ARBA00023002"/>
    </source>
</evidence>
<feature type="binding site" evidence="11">
    <location>
        <begin position="94"/>
        <end position="98"/>
    </location>
    <ligand>
        <name>NAD(+)</name>
        <dbReference type="ChEBI" id="CHEBI:57540"/>
    </ligand>
</feature>
<evidence type="ECO:0000256" key="10">
    <source>
        <dbReference type="PIRSR" id="PIRSR000112-2"/>
    </source>
</evidence>
<comment type="catalytic activity">
    <reaction evidence="8">
        <text>glycerol + NAD(+) = dihydroxyacetone + NADH + H(+)</text>
        <dbReference type="Rhea" id="RHEA:13769"/>
        <dbReference type="ChEBI" id="CHEBI:15378"/>
        <dbReference type="ChEBI" id="CHEBI:16016"/>
        <dbReference type="ChEBI" id="CHEBI:17754"/>
        <dbReference type="ChEBI" id="CHEBI:57540"/>
        <dbReference type="ChEBI" id="CHEBI:57945"/>
        <dbReference type="EC" id="1.1.1.6"/>
    </reaction>
</comment>
<dbReference type="PANTHER" id="PTHR43616:SF5">
    <property type="entry name" value="GLYCEROL DEHYDROGENASE 1"/>
    <property type="match status" value="1"/>
</dbReference>
<dbReference type="PANTHER" id="PTHR43616">
    <property type="entry name" value="GLYCEROL DEHYDROGENASE"/>
    <property type="match status" value="1"/>
</dbReference>
<feature type="binding site" evidence="11">
    <location>
        <position position="125"/>
    </location>
    <ligand>
        <name>NAD(+)</name>
        <dbReference type="ChEBI" id="CHEBI:57540"/>
    </ligand>
</feature>
<reference evidence="13" key="1">
    <citation type="journal article" date="2023" name="Int. J. Syst. Evol. Microbiol.">
        <title>Methylocystis iwaonis sp. nov., a type II methane-oxidizing bacterium from surface soil of a rice paddy field in Japan, and emended description of the genus Methylocystis (ex Whittenbury et al. 1970) Bowman et al. 1993.</title>
        <authorList>
            <person name="Kaise H."/>
            <person name="Sawadogo J.B."/>
            <person name="Alam M.S."/>
            <person name="Ueno C."/>
            <person name="Dianou D."/>
            <person name="Shinjo R."/>
            <person name="Asakawa S."/>
        </authorList>
    </citation>
    <scope>NUCLEOTIDE SEQUENCE</scope>
    <source>
        <strain evidence="13">LMG27198</strain>
    </source>
</reference>
<dbReference type="GO" id="GO:0008888">
    <property type="term" value="F:glycerol dehydrogenase (NAD+) activity"/>
    <property type="evidence" value="ECO:0007669"/>
    <property type="project" value="UniProtKB-EC"/>
</dbReference>
<comment type="cofactor">
    <cofactor evidence="9">
        <name>Zn(2+)</name>
        <dbReference type="ChEBI" id="CHEBI:29105"/>
    </cofactor>
    <text evidence="9">Binds 1 zinc ion per subunit.</text>
</comment>
<dbReference type="SUPFAM" id="SSF56796">
    <property type="entry name" value="Dehydroquinate synthase-like"/>
    <property type="match status" value="1"/>
</dbReference>
<dbReference type="InterPro" id="IPR018211">
    <property type="entry name" value="ADH_Fe_CS"/>
</dbReference>
<organism evidence="13 14">
    <name type="scientific">Methylocystis echinoides</name>
    <dbReference type="NCBI Taxonomy" id="29468"/>
    <lineage>
        <taxon>Bacteria</taxon>
        <taxon>Pseudomonadati</taxon>
        <taxon>Pseudomonadota</taxon>
        <taxon>Alphaproteobacteria</taxon>
        <taxon>Hyphomicrobiales</taxon>
        <taxon>Methylocystaceae</taxon>
        <taxon>Methylocystis</taxon>
    </lineage>
</organism>
<keyword evidence="14" id="KW-1185">Reference proteome</keyword>
<feature type="binding site" evidence="11">
    <location>
        <position position="127"/>
    </location>
    <ligand>
        <name>NAD(+)</name>
        <dbReference type="ChEBI" id="CHEBI:57540"/>
    </ligand>
</feature>
<dbReference type="NCBIfam" id="NF006941">
    <property type="entry name" value="PRK09423.1"/>
    <property type="match status" value="1"/>
</dbReference>
<dbReference type="PROSITE" id="PS00913">
    <property type="entry name" value="ADH_IRON_1"/>
    <property type="match status" value="1"/>
</dbReference>
<evidence type="ECO:0000256" key="5">
    <source>
        <dbReference type="ARBA" id="ARBA00037918"/>
    </source>
</evidence>
<evidence type="ECO:0000256" key="1">
    <source>
        <dbReference type="ARBA" id="ARBA00007358"/>
    </source>
</evidence>
<dbReference type="CDD" id="cd08170">
    <property type="entry name" value="GlyDH"/>
    <property type="match status" value="1"/>
</dbReference>
<accession>A0A9W6GVB8</accession>
<feature type="binding site" evidence="10">
    <location>
        <position position="121"/>
    </location>
    <ligand>
        <name>glycerol</name>
        <dbReference type="ChEBI" id="CHEBI:17754"/>
    </ligand>
</feature>
<dbReference type="PIRSF" id="PIRSF000112">
    <property type="entry name" value="Glycerol_dehydrogenase"/>
    <property type="match status" value="1"/>
</dbReference>
<evidence type="ECO:0000313" key="13">
    <source>
        <dbReference type="EMBL" id="GLI93778.1"/>
    </source>
</evidence>
<evidence type="ECO:0000256" key="2">
    <source>
        <dbReference type="ARBA" id="ARBA00022723"/>
    </source>
</evidence>
<feature type="binding site" evidence="11">
    <location>
        <begin position="116"/>
        <end position="119"/>
    </location>
    <ligand>
        <name>NAD(+)</name>
        <dbReference type="ChEBI" id="CHEBI:57540"/>
    </ligand>
</feature>
<comment type="similarity">
    <text evidence="1">Belongs to the iron-containing alcohol dehydrogenase family.</text>
</comment>
<dbReference type="Gene3D" id="3.40.50.1970">
    <property type="match status" value="1"/>
</dbReference>
<feature type="domain" description="Alcohol dehydrogenase iron-type/glycerol dehydrogenase GldA" evidence="12">
    <location>
        <begin position="8"/>
        <end position="153"/>
    </location>
</feature>
<dbReference type="InterPro" id="IPR016205">
    <property type="entry name" value="Glycerol_DH"/>
</dbReference>
<name>A0A9W6GVB8_9HYPH</name>
<feature type="binding site" evidence="9">
    <location>
        <position position="171"/>
    </location>
    <ligand>
        <name>glycerol</name>
        <dbReference type="ChEBI" id="CHEBI:17754"/>
    </ligand>
</feature>
<gene>
    <name evidence="13" type="ORF">LMG27198_27700</name>
</gene>
<dbReference type="InterPro" id="IPR001670">
    <property type="entry name" value="ADH_Fe/GldA"/>
</dbReference>
<protein>
    <recommendedName>
        <fullName evidence="7">Glycerol dehydrogenase</fullName>
        <ecNumber evidence="6">1.1.1.6</ecNumber>
    </recommendedName>
</protein>
<keyword evidence="9" id="KW-0862">Zinc</keyword>
<evidence type="ECO:0000256" key="11">
    <source>
        <dbReference type="PIRSR" id="PIRSR000112-3"/>
    </source>
</evidence>
<keyword evidence="2 9" id="KW-0479">Metal-binding</keyword>
<evidence type="ECO:0000259" key="12">
    <source>
        <dbReference type="Pfam" id="PF00465"/>
    </source>
</evidence>
<evidence type="ECO:0000256" key="7">
    <source>
        <dbReference type="ARBA" id="ARBA00040132"/>
    </source>
</evidence>
<dbReference type="AlphaFoldDB" id="A0A9W6GVB8"/>